<gene>
    <name evidence="1" type="ORF">Ddye_023451</name>
</gene>
<dbReference type="EMBL" id="JANJYI010000007">
    <property type="protein sequence ID" value="KAK2641688.1"/>
    <property type="molecule type" value="Genomic_DNA"/>
</dbReference>
<proteinExistence type="predicted"/>
<dbReference type="Proteomes" id="UP001280121">
    <property type="component" value="Unassembled WGS sequence"/>
</dbReference>
<reference evidence="1" key="1">
    <citation type="journal article" date="2023" name="Plant J.">
        <title>Genome sequences and population genomics provide insights into the demographic history, inbreeding, and mutation load of two 'living fossil' tree species of Dipteronia.</title>
        <authorList>
            <person name="Feng Y."/>
            <person name="Comes H.P."/>
            <person name="Chen J."/>
            <person name="Zhu S."/>
            <person name="Lu R."/>
            <person name="Zhang X."/>
            <person name="Li P."/>
            <person name="Qiu J."/>
            <person name="Olsen K.M."/>
            <person name="Qiu Y."/>
        </authorList>
    </citation>
    <scope>NUCLEOTIDE SEQUENCE</scope>
    <source>
        <strain evidence="1">KIB01</strain>
    </source>
</reference>
<keyword evidence="2" id="KW-1185">Reference proteome</keyword>
<comment type="caution">
    <text evidence="1">The sequence shown here is derived from an EMBL/GenBank/DDBJ whole genome shotgun (WGS) entry which is preliminary data.</text>
</comment>
<organism evidence="1 2">
    <name type="scientific">Dipteronia dyeriana</name>
    <dbReference type="NCBI Taxonomy" id="168575"/>
    <lineage>
        <taxon>Eukaryota</taxon>
        <taxon>Viridiplantae</taxon>
        <taxon>Streptophyta</taxon>
        <taxon>Embryophyta</taxon>
        <taxon>Tracheophyta</taxon>
        <taxon>Spermatophyta</taxon>
        <taxon>Magnoliopsida</taxon>
        <taxon>eudicotyledons</taxon>
        <taxon>Gunneridae</taxon>
        <taxon>Pentapetalae</taxon>
        <taxon>rosids</taxon>
        <taxon>malvids</taxon>
        <taxon>Sapindales</taxon>
        <taxon>Sapindaceae</taxon>
        <taxon>Hippocastanoideae</taxon>
        <taxon>Acereae</taxon>
        <taxon>Dipteronia</taxon>
    </lineage>
</organism>
<evidence type="ECO:0000313" key="2">
    <source>
        <dbReference type="Proteomes" id="UP001280121"/>
    </source>
</evidence>
<sequence length="170" mass="19431">MEFLRPFTDIERRFVVLSMTSAKINIPDAADALRQYRECISKKKAEETKKDKGKSKEVWPEEEEHVYLSSLKASPLKKRKKDFTGVDPSFKGKSIAAILTVYPSTVSMTTTLLSFQDLTNFLQKSNDFRSSIDEEFLKGKKTYEVFEGGILSTFRVNLIFSSFMACINNN</sequence>
<evidence type="ECO:0000313" key="1">
    <source>
        <dbReference type="EMBL" id="KAK2641688.1"/>
    </source>
</evidence>
<protein>
    <submittedName>
        <fullName evidence="1">Uncharacterized protein</fullName>
    </submittedName>
</protein>
<name>A0AAD9WT91_9ROSI</name>
<accession>A0AAD9WT91</accession>
<dbReference type="AlphaFoldDB" id="A0AAD9WT91"/>